<dbReference type="RefSeq" id="WP_097799605.1">
    <property type="nucleotide sequence ID" value="NZ_CP025570.1"/>
</dbReference>
<dbReference type="GO" id="GO:0004519">
    <property type="term" value="F:endonuclease activity"/>
    <property type="evidence" value="ECO:0007669"/>
    <property type="project" value="UniProtKB-KW"/>
</dbReference>
<keyword evidence="1" id="KW-0378">Hydrolase</keyword>
<name>A0A3Q9UF13_9ACTN</name>
<organism evidence="1 2">
    <name type="scientific">Acidipropionibacterium jensenii</name>
    <dbReference type="NCBI Taxonomy" id="1749"/>
    <lineage>
        <taxon>Bacteria</taxon>
        <taxon>Bacillati</taxon>
        <taxon>Actinomycetota</taxon>
        <taxon>Actinomycetes</taxon>
        <taxon>Propionibacteriales</taxon>
        <taxon>Propionibacteriaceae</taxon>
        <taxon>Acidipropionibacterium</taxon>
    </lineage>
</organism>
<accession>A0A3Q9UF13</accession>
<dbReference type="PANTHER" id="PTHR38733">
    <property type="entry name" value="PROTEIN MCRC"/>
    <property type="match status" value="1"/>
</dbReference>
<proteinExistence type="predicted"/>
<dbReference type="REBASE" id="317761">
    <property type="entry name" value="AjeJS280McrBCP"/>
</dbReference>
<dbReference type="EMBL" id="CP025570">
    <property type="protein sequence ID" value="AZZ40446.1"/>
    <property type="molecule type" value="Genomic_DNA"/>
</dbReference>
<protein>
    <submittedName>
        <fullName evidence="1">Restriction endonuclease</fullName>
    </submittedName>
</protein>
<keyword evidence="1" id="KW-0255">Endonuclease</keyword>
<keyword evidence="1" id="KW-0540">Nuclease</keyword>
<dbReference type="Pfam" id="PF10117">
    <property type="entry name" value="McrBC"/>
    <property type="match status" value="1"/>
</dbReference>
<dbReference type="Proteomes" id="UP000285875">
    <property type="component" value="Chromosome"/>
</dbReference>
<reference evidence="2" key="1">
    <citation type="submission" date="2017-12" db="EMBL/GenBank/DDBJ databases">
        <title>Whole genome sequencing of Acidipropionibacterium jensenii strains JS279 and JS280.</title>
        <authorList>
            <person name="Deptula P."/>
            <person name="Laine P."/>
            <person name="Smolander O.-P."/>
            <person name="Paulin L."/>
            <person name="Auvinen P."/>
            <person name="Varmanen P."/>
        </authorList>
    </citation>
    <scope>NUCLEOTIDE SEQUENCE [LARGE SCALE GENOMIC DNA]</scope>
    <source>
        <strain evidence="2">JS280</strain>
    </source>
</reference>
<dbReference type="AlphaFoldDB" id="A0A3Q9UF13"/>
<evidence type="ECO:0000313" key="1">
    <source>
        <dbReference type="EMBL" id="AZZ40446.1"/>
    </source>
</evidence>
<dbReference type="PANTHER" id="PTHR38733:SF1">
    <property type="entry name" value="TYPE IV METHYL-DIRECTED RESTRICTION ENZYME ECOKMCRBC"/>
    <property type="match status" value="1"/>
</dbReference>
<evidence type="ECO:0000313" key="2">
    <source>
        <dbReference type="Proteomes" id="UP000285875"/>
    </source>
</evidence>
<sequence>MTTPLILREGAPARLVALSSAVADALNDTRIARCVRTAQPGVWEVTAGTHIGVVEAAGQQVIIQPKITMNRLIFLMGYARHPRFWRDEIVSLDPEDDLPQALTTAFIQLAGRALDQGLLKGYREVETSLPVLRGRIREADQLRHHWGRTIPLEVRFDEFTVDIPENQILLAAAVRLLRIPTTRPTQRAALQRLRFQLADVTPASTSPAIPRWTPSRLNARYQPGLEIAELILAGRSFEQRVGQVLVTGYLFSMARIFEDFVTVALAKVLTPFGGHSRRYDTYLDDEEQIDVLPDFVWLEADRPVVVADAKYKAEKPAGFPNADLYQLLAYCTVLGLPVGHLIYAKGNEESRQYTVRRAGIRLFAHTLDLSLPPHQLLASIGDLAHSLETSRQRRD</sequence>
<dbReference type="KEGG" id="aji:C0Z10_12660"/>
<gene>
    <name evidence="1" type="ORF">C0Z10_12660</name>
</gene>
<dbReference type="InterPro" id="IPR019292">
    <property type="entry name" value="McrC"/>
</dbReference>